<comment type="caution">
    <text evidence="1">The sequence shown here is derived from an EMBL/GenBank/DDBJ whole genome shotgun (WGS) entry which is preliminary data.</text>
</comment>
<evidence type="ECO:0000313" key="1">
    <source>
        <dbReference type="EMBL" id="KAI3717300.1"/>
    </source>
</evidence>
<reference evidence="1 2" key="2">
    <citation type="journal article" date="2022" name="Mol. Ecol. Resour.">
        <title>The genomes of chicory, endive, great burdock and yacon provide insights into Asteraceae paleo-polyploidization history and plant inulin production.</title>
        <authorList>
            <person name="Fan W."/>
            <person name="Wang S."/>
            <person name="Wang H."/>
            <person name="Wang A."/>
            <person name="Jiang F."/>
            <person name="Liu H."/>
            <person name="Zhao H."/>
            <person name="Xu D."/>
            <person name="Zhang Y."/>
        </authorList>
    </citation>
    <scope>NUCLEOTIDE SEQUENCE [LARGE SCALE GENOMIC DNA]</scope>
    <source>
        <strain evidence="2">cv. Yunnan</strain>
        <tissue evidence="1">Leaves</tissue>
    </source>
</reference>
<dbReference type="Proteomes" id="UP001056120">
    <property type="component" value="Linkage Group LG23"/>
</dbReference>
<name>A0ACB9B5T3_9ASTR</name>
<organism evidence="1 2">
    <name type="scientific">Smallanthus sonchifolius</name>
    <dbReference type="NCBI Taxonomy" id="185202"/>
    <lineage>
        <taxon>Eukaryota</taxon>
        <taxon>Viridiplantae</taxon>
        <taxon>Streptophyta</taxon>
        <taxon>Embryophyta</taxon>
        <taxon>Tracheophyta</taxon>
        <taxon>Spermatophyta</taxon>
        <taxon>Magnoliopsida</taxon>
        <taxon>eudicotyledons</taxon>
        <taxon>Gunneridae</taxon>
        <taxon>Pentapetalae</taxon>
        <taxon>asterids</taxon>
        <taxon>campanulids</taxon>
        <taxon>Asterales</taxon>
        <taxon>Asteraceae</taxon>
        <taxon>Asteroideae</taxon>
        <taxon>Heliantheae alliance</taxon>
        <taxon>Millerieae</taxon>
        <taxon>Smallanthus</taxon>
    </lineage>
</organism>
<protein>
    <submittedName>
        <fullName evidence="1">Uncharacterized protein</fullName>
    </submittedName>
</protein>
<evidence type="ECO:0000313" key="2">
    <source>
        <dbReference type="Proteomes" id="UP001056120"/>
    </source>
</evidence>
<gene>
    <name evidence="1" type="ORF">L1987_68837</name>
</gene>
<accession>A0ACB9B5T3</accession>
<proteinExistence type="predicted"/>
<reference evidence="2" key="1">
    <citation type="journal article" date="2022" name="Mol. Ecol. Resour.">
        <title>The genomes of chicory, endive, great burdock and yacon provide insights into Asteraceae palaeo-polyploidization history and plant inulin production.</title>
        <authorList>
            <person name="Fan W."/>
            <person name="Wang S."/>
            <person name="Wang H."/>
            <person name="Wang A."/>
            <person name="Jiang F."/>
            <person name="Liu H."/>
            <person name="Zhao H."/>
            <person name="Xu D."/>
            <person name="Zhang Y."/>
        </authorList>
    </citation>
    <scope>NUCLEOTIDE SEQUENCE [LARGE SCALE GENOMIC DNA]</scope>
    <source>
        <strain evidence="2">cv. Yunnan</strain>
    </source>
</reference>
<dbReference type="EMBL" id="CM042040">
    <property type="protein sequence ID" value="KAI3717300.1"/>
    <property type="molecule type" value="Genomic_DNA"/>
</dbReference>
<sequence>MGGGNDSNPFDEGGDVNPFAGNHQNPNGNSKPSQPPEERVHIERGTTTVEITLDNTNDLKAKEKELQAKEADLKRREEELKRREDAIAQAKIGIEEKNWPPFYPVIHHDIANEIPIHLQKIQYVAFGSWLGLMICLAWNFVAVTCAWFQGQGTSIWLLAVIYIITGVPGSYFLWYRPLYRAMRTDSALKFGFFFITYIVNSCHITFCAFASLAPPFFIEGKSLAGIMPAFDYLTWNASLSGIYFVGFGLFALETTISVWVIQQVYLYFRGSGKATQMKNEATKKSMLAAL</sequence>
<keyword evidence="2" id="KW-1185">Reference proteome</keyword>